<reference evidence="2 3" key="1">
    <citation type="journal article" date="2019" name="Sci. Rep.">
        <title>A high-quality genome of Eragrostis curvula grass provides insights into Poaceae evolution and supports new strategies to enhance forage quality.</title>
        <authorList>
            <person name="Carballo J."/>
            <person name="Santos B.A.C.M."/>
            <person name="Zappacosta D."/>
            <person name="Garbus I."/>
            <person name="Selva J.P."/>
            <person name="Gallo C.A."/>
            <person name="Diaz A."/>
            <person name="Albertini E."/>
            <person name="Caccamo M."/>
            <person name="Echenique V."/>
        </authorList>
    </citation>
    <scope>NUCLEOTIDE SEQUENCE [LARGE SCALE GENOMIC DNA]</scope>
    <source>
        <strain evidence="3">cv. Victoria</strain>
        <tissue evidence="2">Leaf</tissue>
    </source>
</reference>
<accession>A0A5J9U304</accession>
<comment type="caution">
    <text evidence="2">The sequence shown here is derived from an EMBL/GenBank/DDBJ whole genome shotgun (WGS) entry which is preliminary data.</text>
</comment>
<name>A0A5J9U304_9POAL</name>
<evidence type="ECO:0000256" key="1">
    <source>
        <dbReference type="SAM" id="MobiDB-lite"/>
    </source>
</evidence>
<feature type="compositionally biased region" description="Basic and acidic residues" evidence="1">
    <location>
        <begin position="11"/>
        <end position="20"/>
    </location>
</feature>
<sequence>MEASSQAGAGGREEDGRCMLEKGEDTVIRRRRLGELRGGSAAATRIRCGFVRRRRGRPRCSTTKHAASRFSAELTPQSRSRSSRRSKTVMTAVLTVMSGLDPHMISGNGWVDLNSGIV</sequence>
<dbReference type="EMBL" id="RWGY01000029">
    <property type="protein sequence ID" value="TVU17588.1"/>
    <property type="molecule type" value="Genomic_DNA"/>
</dbReference>
<feature type="non-terminal residue" evidence="2">
    <location>
        <position position="1"/>
    </location>
</feature>
<organism evidence="2 3">
    <name type="scientific">Eragrostis curvula</name>
    <name type="common">weeping love grass</name>
    <dbReference type="NCBI Taxonomy" id="38414"/>
    <lineage>
        <taxon>Eukaryota</taxon>
        <taxon>Viridiplantae</taxon>
        <taxon>Streptophyta</taxon>
        <taxon>Embryophyta</taxon>
        <taxon>Tracheophyta</taxon>
        <taxon>Spermatophyta</taxon>
        <taxon>Magnoliopsida</taxon>
        <taxon>Liliopsida</taxon>
        <taxon>Poales</taxon>
        <taxon>Poaceae</taxon>
        <taxon>PACMAD clade</taxon>
        <taxon>Chloridoideae</taxon>
        <taxon>Eragrostideae</taxon>
        <taxon>Eragrostidinae</taxon>
        <taxon>Eragrostis</taxon>
    </lineage>
</organism>
<protein>
    <submittedName>
        <fullName evidence="2">Uncharacterized protein</fullName>
    </submittedName>
</protein>
<proteinExistence type="predicted"/>
<keyword evidence="3" id="KW-1185">Reference proteome</keyword>
<gene>
    <name evidence="2" type="ORF">EJB05_33632</name>
</gene>
<feature type="region of interest" description="Disordered" evidence="1">
    <location>
        <begin position="57"/>
        <end position="87"/>
    </location>
</feature>
<dbReference type="AlphaFoldDB" id="A0A5J9U304"/>
<dbReference type="Gramene" id="TVU17588">
    <property type="protein sequence ID" value="TVU17588"/>
    <property type="gene ID" value="EJB05_33632"/>
</dbReference>
<evidence type="ECO:0000313" key="2">
    <source>
        <dbReference type="EMBL" id="TVU17588.1"/>
    </source>
</evidence>
<dbReference type="Proteomes" id="UP000324897">
    <property type="component" value="Chromosome 7"/>
</dbReference>
<feature type="region of interest" description="Disordered" evidence="1">
    <location>
        <begin position="1"/>
        <end position="20"/>
    </location>
</feature>
<evidence type="ECO:0000313" key="3">
    <source>
        <dbReference type="Proteomes" id="UP000324897"/>
    </source>
</evidence>